<dbReference type="RefSeq" id="XP_052120032.1">
    <property type="nucleotide sequence ID" value="XM_052264072.1"/>
</dbReference>
<reference evidence="3" key="1">
    <citation type="submission" date="2025-08" db="UniProtKB">
        <authorList>
            <consortium name="RefSeq"/>
        </authorList>
    </citation>
    <scope>IDENTIFICATION</scope>
    <source>
        <tissue evidence="3">Whole organism</tissue>
    </source>
</reference>
<feature type="region of interest" description="Disordered" evidence="1">
    <location>
        <begin position="190"/>
        <end position="221"/>
    </location>
</feature>
<feature type="compositionally biased region" description="Basic residues" evidence="1">
    <location>
        <begin position="192"/>
        <end position="203"/>
    </location>
</feature>
<evidence type="ECO:0000313" key="2">
    <source>
        <dbReference type="Proteomes" id="UP000504606"/>
    </source>
</evidence>
<dbReference type="KEGG" id="foc:113208941"/>
<feature type="region of interest" description="Disordered" evidence="1">
    <location>
        <begin position="31"/>
        <end position="96"/>
    </location>
</feature>
<name>A0A9C6WL80_FRAOC</name>
<accession>A0A9C6WL80</accession>
<dbReference type="GeneID" id="113208941"/>
<keyword evidence="2" id="KW-1185">Reference proteome</keyword>
<dbReference type="Pfam" id="PF15238">
    <property type="entry name" value="TEADIR3"/>
    <property type="match status" value="1"/>
</dbReference>
<dbReference type="AlphaFoldDB" id="A0A9C6WL80"/>
<protein>
    <submittedName>
        <fullName evidence="3">Uncharacterized protein LOC113208941</fullName>
    </submittedName>
</protein>
<evidence type="ECO:0000313" key="3">
    <source>
        <dbReference type="RefSeq" id="XP_052120032.1"/>
    </source>
</evidence>
<proteinExistence type="predicted"/>
<organism evidence="2 3">
    <name type="scientific">Frankliniella occidentalis</name>
    <name type="common">Western flower thrips</name>
    <name type="synonym">Euthrips occidentalis</name>
    <dbReference type="NCBI Taxonomy" id="133901"/>
    <lineage>
        <taxon>Eukaryota</taxon>
        <taxon>Metazoa</taxon>
        <taxon>Ecdysozoa</taxon>
        <taxon>Arthropoda</taxon>
        <taxon>Hexapoda</taxon>
        <taxon>Insecta</taxon>
        <taxon>Pterygota</taxon>
        <taxon>Neoptera</taxon>
        <taxon>Paraneoptera</taxon>
        <taxon>Thysanoptera</taxon>
        <taxon>Terebrantia</taxon>
        <taxon>Thripoidea</taxon>
        <taxon>Thripidae</taxon>
        <taxon>Frankliniella</taxon>
    </lineage>
</organism>
<feature type="region of interest" description="Disordered" evidence="1">
    <location>
        <begin position="137"/>
        <end position="162"/>
    </location>
</feature>
<dbReference type="InterPro" id="IPR053819">
    <property type="entry name" value="TEADIR3_omega_loop"/>
</dbReference>
<dbReference type="Proteomes" id="UP000504606">
    <property type="component" value="Unplaced"/>
</dbReference>
<evidence type="ECO:0000256" key="1">
    <source>
        <dbReference type="SAM" id="MobiDB-lite"/>
    </source>
</evidence>
<sequence length="279" mass="29217">MDHRDDDSGLGAVQDADDADLLLGAVRDHHDYAKRRRSGSDRENNVVSELDELSLPVPKKSKAVAGSKGLGKGRQLRDPEGGTYISARSRARKSPLPMKLRALPASFWEQPNLNKGPSPGTIFSALPPLGPLCKEDGADGPRDALRGANPARGPGLGGGELGMQAGNGLVTHSPADTDLLFSLFRSVEPKTNLHRRTRGRPRRPPPAPGPGGGAQRDDDPCLLGSLTSTLTTSLSLACGHIADGRDRGVSALRGGAAAITVGADNNNFAQILSDLVVKL</sequence>
<dbReference type="OrthoDB" id="10058719at2759"/>
<gene>
    <name evidence="3" type="primary">LOC113208941</name>
</gene>